<dbReference type="OrthoDB" id="3730at10239"/>
<keyword evidence="2" id="KW-1185">Reference proteome</keyword>
<name>A0A0K2FHD7_9CAUD</name>
<dbReference type="Proteomes" id="UP000203117">
    <property type="component" value="Segment"/>
</dbReference>
<dbReference type="Gene3D" id="3.40.50.300">
    <property type="entry name" value="P-loop containing nucleotide triphosphate hydrolases"/>
    <property type="match status" value="1"/>
</dbReference>
<sequence length="360" mass="40590">MSFALANSRQVRSMIERAVLSNLVLMITSSPGMGKSALVKSVAEQYNLKLIDHRLSTSAPEDLTGLPFRRADGRAEFAPFADLFPLEGDELPIKQIIKKEGEEDQIIRYDGWLLFLDELNSASKSVMAAAYKLILDRQVGQKNLHERVAIVGAGNLMTDRAIVNNMGTALQSRVVHASMEVNQKIWLEDVALPQKWDSRVVAYLQTYPTKLTDFDPEHKDRTFCCPRTWDMVNKYLKTRPGPLDAVDRLFISGTISAEEGNSFVQFTKVFDTMITVADVVRNPDTAKVPEDNPTRWAVVMAMVEGTNEANYDAIMTYIERFDMGYRVVYTRALMAQQPALRKHPRFAEACINITQYLTAP</sequence>
<dbReference type="KEGG" id="vg:26648358"/>
<organism evidence="1 2">
    <name type="scientific">Achromobacter phage phiAxp-3</name>
    <dbReference type="NCBI Taxonomy" id="1664247"/>
    <lineage>
        <taxon>Viruses</taxon>
        <taxon>Duplodnaviria</taxon>
        <taxon>Heunggongvirae</taxon>
        <taxon>Uroviricota</taxon>
        <taxon>Caudoviricetes</taxon>
        <taxon>Schitoviridae</taxon>
        <taxon>Rothmandenesvirinae</taxon>
        <taxon>Dongdastvirus</taxon>
        <taxon>Dongdastvirus Axp3</taxon>
    </lineage>
</organism>
<proteinExistence type="predicted"/>
<protein>
    <submittedName>
        <fullName evidence="1">Uncharacterized protein</fullName>
    </submittedName>
</protein>
<dbReference type="SUPFAM" id="SSF52540">
    <property type="entry name" value="P-loop containing nucleoside triphosphate hydrolases"/>
    <property type="match status" value="1"/>
</dbReference>
<gene>
    <name evidence="1" type="ORF">ADP65_00028</name>
</gene>
<evidence type="ECO:0000313" key="2">
    <source>
        <dbReference type="Proteomes" id="UP000203117"/>
    </source>
</evidence>
<dbReference type="RefSeq" id="YP_009208680.1">
    <property type="nucleotide sequence ID" value="NC_028908.2"/>
</dbReference>
<dbReference type="GeneID" id="26648358"/>
<dbReference type="InterPro" id="IPR027417">
    <property type="entry name" value="P-loop_NTPase"/>
</dbReference>
<accession>A0A0K2FHD7</accession>
<reference evidence="1" key="1">
    <citation type="submission" date="2016-02" db="EMBL/GenBank/DDBJ databases">
        <authorList>
            <person name="Zhao X."/>
        </authorList>
    </citation>
    <scope>NUCLEOTIDE SEQUENCE</scope>
</reference>
<dbReference type="EMBL" id="KT321317">
    <property type="protein sequence ID" value="ALA45497.1"/>
    <property type="molecule type" value="Genomic_DNA"/>
</dbReference>
<evidence type="ECO:0000313" key="1">
    <source>
        <dbReference type="EMBL" id="ALA45497.1"/>
    </source>
</evidence>